<dbReference type="AlphaFoldDB" id="A0A0K6S669"/>
<evidence type="ECO:0000256" key="1">
    <source>
        <dbReference type="SAM" id="MobiDB-lite"/>
    </source>
</evidence>
<feature type="compositionally biased region" description="Basic and acidic residues" evidence="1">
    <location>
        <begin position="263"/>
        <end position="273"/>
    </location>
</feature>
<evidence type="ECO:0000313" key="2">
    <source>
        <dbReference type="EMBL" id="CUC09016.1"/>
    </source>
</evidence>
<feature type="region of interest" description="Disordered" evidence="1">
    <location>
        <begin position="236"/>
        <end position="286"/>
    </location>
</feature>
<accession>A0A0K6S669</accession>
<dbReference type="EMBL" id="CDMZ01000094">
    <property type="protein sequence ID" value="CUC09016.1"/>
    <property type="molecule type" value="Genomic_DNA"/>
</dbReference>
<dbReference type="VEuPathDB" id="CryptoDB:Cvel_14957"/>
<sequence>MTGVDLQSSDTKGMVAWWEKNFFMAASTTYKCSQAICYSWHSLQASILLSNMRKKSALVCCALFQSGLITTEEKDALVLRFAMRALSEPQLQGVAQEYTTEGYSTATPKGEGLPDLTTMTSLPTRAEGRYLRKQKGASWVMGKDFPGQKWTDIRDLAQTSLDQMQVPVLKDKKVKLFGFKSTNVRYLVFPVHDTLKDSSDLFAQLTRGKDEDAGTGIFRFTLCQSTQGTAAQARLTQKRSSEGARIADERKTKKRVTADMLDDATKEANRRPIAEGPISSPFGSSS</sequence>
<feature type="compositionally biased region" description="Basic and acidic residues" evidence="1">
    <location>
        <begin position="239"/>
        <end position="251"/>
    </location>
</feature>
<name>A0A0K6S669_9ALVE</name>
<protein>
    <submittedName>
        <fullName evidence="2">Uncharacterized protein</fullName>
    </submittedName>
</protein>
<proteinExistence type="predicted"/>
<organism evidence="2">
    <name type="scientific">Chromera velia CCMP2878</name>
    <dbReference type="NCBI Taxonomy" id="1169474"/>
    <lineage>
        <taxon>Eukaryota</taxon>
        <taxon>Sar</taxon>
        <taxon>Alveolata</taxon>
        <taxon>Colpodellida</taxon>
        <taxon>Chromeraceae</taxon>
        <taxon>Chromera</taxon>
    </lineage>
</organism>
<gene>
    <name evidence="2" type="ORF">Cvel_14957.t1.CR1</name>
</gene>
<reference evidence="2" key="1">
    <citation type="submission" date="2014-11" db="EMBL/GenBank/DDBJ databases">
        <title>Molecular phylogeny of cliff fern family Woodsiaceae with morphological implications.</title>
        <authorList>
            <person name="Shao Y.-Z."/>
            <person name="Wei R."/>
            <person name="Zhang X.-C."/>
        </authorList>
    </citation>
    <scope>NUCLEOTIDE SEQUENCE</scope>
</reference>